<reference evidence="1 2" key="1">
    <citation type="submission" date="2017-03" db="EMBL/GenBank/DDBJ databases">
        <authorList>
            <person name="Afonso C.L."/>
            <person name="Miller P.J."/>
            <person name="Scott M.A."/>
            <person name="Spackman E."/>
            <person name="Goraichik I."/>
            <person name="Dimitrov K.M."/>
            <person name="Suarez D.L."/>
            <person name="Swayne D.E."/>
        </authorList>
    </citation>
    <scope>NUCLEOTIDE SEQUENCE [LARGE SCALE GENOMIC DNA]</scope>
    <source>
        <strain evidence="1">PRJEB14757</strain>
    </source>
</reference>
<gene>
    <name evidence="1" type="ORF">MTBBW1_10005</name>
</gene>
<name>A0A1W1H4F7_9BACT</name>
<organism evidence="1 2">
    <name type="scientific">Desulfamplus magnetovallimortis</name>
    <dbReference type="NCBI Taxonomy" id="1246637"/>
    <lineage>
        <taxon>Bacteria</taxon>
        <taxon>Pseudomonadati</taxon>
        <taxon>Thermodesulfobacteriota</taxon>
        <taxon>Desulfobacteria</taxon>
        <taxon>Desulfobacterales</taxon>
        <taxon>Desulfobacteraceae</taxon>
        <taxon>Desulfamplus</taxon>
    </lineage>
</organism>
<accession>A0A1W1H4F7</accession>
<dbReference type="EMBL" id="FWEV01000001">
    <property type="protein sequence ID" value="SLM27346.1"/>
    <property type="molecule type" value="Genomic_DNA"/>
</dbReference>
<sequence length="70" mass="7813">MVGRTKGSVEIAITAFLPLKSKFPVTQAHGNAITRVKIVEMVACHRVNQKIPAILDEFKIFRRVVAEKLP</sequence>
<proteinExistence type="predicted"/>
<keyword evidence="2" id="KW-1185">Reference proteome</keyword>
<evidence type="ECO:0000313" key="2">
    <source>
        <dbReference type="Proteomes" id="UP000191931"/>
    </source>
</evidence>
<dbReference type="Proteomes" id="UP000191931">
    <property type="component" value="Unassembled WGS sequence"/>
</dbReference>
<dbReference type="AlphaFoldDB" id="A0A1W1H4F7"/>
<protein>
    <submittedName>
        <fullName evidence="1">Uncharacterized protein</fullName>
    </submittedName>
</protein>
<evidence type="ECO:0000313" key="1">
    <source>
        <dbReference type="EMBL" id="SLM27346.1"/>
    </source>
</evidence>